<evidence type="ECO:0000313" key="2">
    <source>
        <dbReference type="Proteomes" id="UP000476310"/>
    </source>
</evidence>
<dbReference type="EMBL" id="JAAIKT010000032">
    <property type="protein sequence ID" value="NEW73515.1"/>
    <property type="molecule type" value="Genomic_DNA"/>
</dbReference>
<protein>
    <submittedName>
        <fullName evidence="1">Uncharacterized protein</fullName>
    </submittedName>
</protein>
<proteinExistence type="predicted"/>
<name>A0A6G4AJK0_9ACTN</name>
<comment type="caution">
    <text evidence="1">The sequence shown here is derived from an EMBL/GenBank/DDBJ whole genome shotgun (WGS) entry which is preliminary data.</text>
</comment>
<gene>
    <name evidence="1" type="ORF">G4H13_24895</name>
</gene>
<sequence>MPTVIHRTPSELRAQRAQLLAEVNMSYEELRERAETYSLSMDELDVWHTIEGIDYLLAGDC</sequence>
<keyword evidence="2" id="KW-1185">Reference proteome</keyword>
<reference evidence="1" key="1">
    <citation type="submission" date="2020-02" db="EMBL/GenBank/DDBJ databases">
        <title>A new Streptomyces sp. for controlling soil-borne diseases.</title>
        <authorList>
            <person name="Li X."/>
            <person name="Tian Y."/>
            <person name="Gao K."/>
        </authorList>
    </citation>
    <scope>NUCLEOTIDE SEQUENCE [LARGE SCALE GENOMIC DNA]</scope>
    <source>
        <strain evidence="1">0250</strain>
    </source>
</reference>
<dbReference type="AlphaFoldDB" id="A0A6G4AJK0"/>
<evidence type="ECO:0000313" key="1">
    <source>
        <dbReference type="EMBL" id="NEW73515.1"/>
    </source>
</evidence>
<dbReference type="Proteomes" id="UP000476310">
    <property type="component" value="Unassembled WGS sequence"/>
</dbReference>
<accession>A0A6G4AJK0</accession>
<organism evidence="1 2">
    <name type="scientific">Streptomyces rhizosphaericus</name>
    <dbReference type="NCBI Taxonomy" id="114699"/>
    <lineage>
        <taxon>Bacteria</taxon>
        <taxon>Bacillati</taxon>
        <taxon>Actinomycetota</taxon>
        <taxon>Actinomycetes</taxon>
        <taxon>Kitasatosporales</taxon>
        <taxon>Streptomycetaceae</taxon>
        <taxon>Streptomyces</taxon>
        <taxon>Streptomyces violaceusniger group</taxon>
    </lineage>
</organism>